<dbReference type="AlphaFoldDB" id="A0A830D2U0"/>
<evidence type="ECO:0000313" key="2">
    <source>
        <dbReference type="Proteomes" id="UP000653305"/>
    </source>
</evidence>
<evidence type="ECO:0008006" key="3">
    <source>
        <dbReference type="Google" id="ProtNLM"/>
    </source>
</evidence>
<dbReference type="OrthoDB" id="678233at2759"/>
<dbReference type="PANTHER" id="PTHR31972:SF16">
    <property type="entry name" value="FAMILY PROTEIN, PUTATIVE (DUF868)-RELATED"/>
    <property type="match status" value="1"/>
</dbReference>
<evidence type="ECO:0000313" key="1">
    <source>
        <dbReference type="EMBL" id="GFQ04953.1"/>
    </source>
</evidence>
<keyword evidence="2" id="KW-1185">Reference proteome</keyword>
<dbReference type="Pfam" id="PF05910">
    <property type="entry name" value="DUF868"/>
    <property type="match status" value="1"/>
</dbReference>
<comment type="caution">
    <text evidence="1">The sequence shown here is derived from an EMBL/GenBank/DDBJ whole genome shotgun (WGS) entry which is preliminary data.</text>
</comment>
<gene>
    <name evidence="1" type="ORF">PHJA_002639400</name>
</gene>
<dbReference type="EMBL" id="BMAC01000995">
    <property type="protein sequence ID" value="GFQ04953.1"/>
    <property type="molecule type" value="Genomic_DNA"/>
</dbReference>
<dbReference type="PANTHER" id="PTHR31972">
    <property type="entry name" value="EXPRESSED PROTEIN"/>
    <property type="match status" value="1"/>
</dbReference>
<dbReference type="InterPro" id="IPR008586">
    <property type="entry name" value="DUF868_pln"/>
</dbReference>
<dbReference type="Proteomes" id="UP000653305">
    <property type="component" value="Unassembled WGS sequence"/>
</dbReference>
<organism evidence="1 2">
    <name type="scientific">Phtheirospermum japonicum</name>
    <dbReference type="NCBI Taxonomy" id="374723"/>
    <lineage>
        <taxon>Eukaryota</taxon>
        <taxon>Viridiplantae</taxon>
        <taxon>Streptophyta</taxon>
        <taxon>Embryophyta</taxon>
        <taxon>Tracheophyta</taxon>
        <taxon>Spermatophyta</taxon>
        <taxon>Magnoliopsida</taxon>
        <taxon>eudicotyledons</taxon>
        <taxon>Gunneridae</taxon>
        <taxon>Pentapetalae</taxon>
        <taxon>asterids</taxon>
        <taxon>lamiids</taxon>
        <taxon>Lamiales</taxon>
        <taxon>Orobanchaceae</taxon>
        <taxon>Orobanchaceae incertae sedis</taxon>
        <taxon>Phtheirospermum</taxon>
    </lineage>
</organism>
<proteinExistence type="predicted"/>
<name>A0A830D2U0_9LAMI</name>
<protein>
    <recommendedName>
        <fullName evidence="3">DUF868 domain-containing protein</fullName>
    </recommendedName>
</protein>
<accession>A0A830D2U0</accession>
<reference evidence="1" key="1">
    <citation type="submission" date="2020-07" db="EMBL/GenBank/DDBJ databases">
        <title>Ethylene signaling mediates host invasion by parasitic plants.</title>
        <authorList>
            <person name="Yoshida S."/>
        </authorList>
    </citation>
    <scope>NUCLEOTIDE SEQUENCE</scope>
    <source>
        <strain evidence="1">Okayama</strain>
    </source>
</reference>
<sequence>MKNMAICYSEHAIKVSDSYCSGNSNQPSYNTSSHLKIPSIRNSVTSIYKIKLSTDKQFLIKLTWCNQLNQMFSISIFDCCPFSTSKFSKSFRILRGTKVSESRGLRIEVYWDLSRAKYESGPEPITGFYVIILVNSELSLILGNMERELEVKKCVFETRVSEFSLISRREYFSGNDVYSTKAKFCEAGICHDILIKCNNNNNNRVLCVYVDKKSVIEVKRLKWNFRGNETIFLDGLLVDLMWDVHDWLFSPTTKGYRVFLFRTRRGLMDSRLWLEDKSFEENEQQEEKVNGFSFLICAYKNPD</sequence>